<dbReference type="CDD" id="cd11294">
    <property type="entry name" value="E_set_Esterase_like_N"/>
    <property type="match status" value="1"/>
</dbReference>
<dbReference type="Proteomes" id="UP000198779">
    <property type="component" value="Unassembled WGS sequence"/>
</dbReference>
<protein>
    <submittedName>
        <fullName evidence="3">Enterochelin esterase</fullName>
    </submittedName>
</protein>
<gene>
    <name evidence="3" type="ORF">SAMN04487901_102141</name>
</gene>
<name>A0A1G7T652_9BACT</name>
<dbReference type="GO" id="GO:0005975">
    <property type="term" value="P:carbohydrate metabolic process"/>
    <property type="evidence" value="ECO:0007669"/>
    <property type="project" value="InterPro"/>
</dbReference>
<dbReference type="Pfam" id="PF00756">
    <property type="entry name" value="Esterase"/>
    <property type="match status" value="1"/>
</dbReference>
<feature type="signal peptide" evidence="1">
    <location>
        <begin position="1"/>
        <end position="19"/>
    </location>
</feature>
<dbReference type="GO" id="GO:0004553">
    <property type="term" value="F:hydrolase activity, hydrolyzing O-glycosyl compounds"/>
    <property type="evidence" value="ECO:0007669"/>
    <property type="project" value="InterPro"/>
</dbReference>
<proteinExistence type="predicted"/>
<dbReference type="SUPFAM" id="SSF81296">
    <property type="entry name" value="E set domains"/>
    <property type="match status" value="1"/>
</dbReference>
<dbReference type="STRING" id="645274.SAMN04487901_102141"/>
<keyword evidence="4" id="KW-1185">Reference proteome</keyword>
<dbReference type="SUPFAM" id="SSF53474">
    <property type="entry name" value="alpha/beta-Hydrolases"/>
    <property type="match status" value="1"/>
</dbReference>
<evidence type="ECO:0000313" key="3">
    <source>
        <dbReference type="EMBL" id="SDG30718.1"/>
    </source>
</evidence>
<dbReference type="Pfam" id="PF02922">
    <property type="entry name" value="CBM_48"/>
    <property type="match status" value="1"/>
</dbReference>
<organism evidence="3 4">
    <name type="scientific">Prevotella communis</name>
    <dbReference type="NCBI Taxonomy" id="2913614"/>
    <lineage>
        <taxon>Bacteria</taxon>
        <taxon>Pseudomonadati</taxon>
        <taxon>Bacteroidota</taxon>
        <taxon>Bacteroidia</taxon>
        <taxon>Bacteroidales</taxon>
        <taxon>Prevotellaceae</taxon>
        <taxon>Prevotella</taxon>
    </lineage>
</organism>
<dbReference type="Gene3D" id="3.40.50.1820">
    <property type="entry name" value="alpha/beta hydrolase"/>
    <property type="match status" value="1"/>
</dbReference>
<dbReference type="Gene3D" id="2.60.40.10">
    <property type="entry name" value="Immunoglobulins"/>
    <property type="match status" value="1"/>
</dbReference>
<evidence type="ECO:0000256" key="1">
    <source>
        <dbReference type="SAM" id="SignalP"/>
    </source>
</evidence>
<keyword evidence="1" id="KW-0732">Signal</keyword>
<dbReference type="AlphaFoldDB" id="A0A1G7T652"/>
<dbReference type="RefSeq" id="WP_255399716.1">
    <property type="nucleotide sequence ID" value="NZ_FNCQ01000002.1"/>
</dbReference>
<reference evidence="4" key="1">
    <citation type="submission" date="2016-10" db="EMBL/GenBank/DDBJ databases">
        <authorList>
            <person name="Varghese N."/>
            <person name="Submissions S."/>
        </authorList>
    </citation>
    <scope>NUCLEOTIDE SEQUENCE [LARGE SCALE GENOMIC DNA]</scope>
    <source>
        <strain evidence="4">BP1-148</strain>
    </source>
</reference>
<feature type="chain" id="PRO_5011512129" evidence="1">
    <location>
        <begin position="20"/>
        <end position="394"/>
    </location>
</feature>
<dbReference type="PANTHER" id="PTHR48098">
    <property type="entry name" value="ENTEROCHELIN ESTERASE-RELATED"/>
    <property type="match status" value="1"/>
</dbReference>
<dbReference type="InterPro" id="IPR004193">
    <property type="entry name" value="Glyco_hydro_13_N"/>
</dbReference>
<dbReference type="InterPro" id="IPR050583">
    <property type="entry name" value="Mycobacterial_A85_antigen"/>
</dbReference>
<dbReference type="EMBL" id="FNCQ01000002">
    <property type="protein sequence ID" value="SDG30718.1"/>
    <property type="molecule type" value="Genomic_DNA"/>
</dbReference>
<accession>A0A1G7T652</accession>
<feature type="domain" description="Glycoside hydrolase family 13 N-terminal" evidence="2">
    <location>
        <begin position="37"/>
        <end position="96"/>
    </location>
</feature>
<sequence length="394" mass="44480">MKRTTVLIISCLMIMSSMAQQQLGRRPNVKSPVIHQDGSVTFNFFDPTATKVSVTGDFDELTSKRLDMTKQENGVWTVTTAPLAPELYSYSFTVDGQRIVDPANSYVNRDINTLSNIFIVSKSNEDKGHTYAVNNVPHGTLSRVWYDSPTLGQQRRMTVYLPAAYDGKKRFPVMYLLHGWGGDETAWGDLGRASQIMDNLIAEGKCVPMIVVMPNGNPTCDAAPGWWHEGMYVPDGNAFQNRPAKASMEESFMDIVRAIDSRYKTIAKRSGRAVTGLSMGGGHTFGISRLYPEEFDYYGLQSAATMMALGGWLNSQAPKPNAEYDAQMARLFNSKPKLYWIGIGKDDFLMQQNTDLRKYLDSKGYPYEYYENDGGHIWRNWRIYLTIFAQKIFK</sequence>
<dbReference type="InterPro" id="IPR029058">
    <property type="entry name" value="AB_hydrolase_fold"/>
</dbReference>
<evidence type="ECO:0000259" key="2">
    <source>
        <dbReference type="Pfam" id="PF02922"/>
    </source>
</evidence>
<dbReference type="InterPro" id="IPR013783">
    <property type="entry name" value="Ig-like_fold"/>
</dbReference>
<evidence type="ECO:0000313" key="4">
    <source>
        <dbReference type="Proteomes" id="UP000198779"/>
    </source>
</evidence>
<dbReference type="InterPro" id="IPR014756">
    <property type="entry name" value="Ig_E-set"/>
</dbReference>
<dbReference type="InterPro" id="IPR000801">
    <property type="entry name" value="Esterase-like"/>
</dbReference>